<reference evidence="3" key="1">
    <citation type="submission" date="2022-11" db="UniProtKB">
        <authorList>
            <consortium name="WormBaseParasite"/>
        </authorList>
    </citation>
    <scope>IDENTIFICATION</scope>
</reference>
<organism evidence="2 3">
    <name type="scientific">Panagrolaimus davidi</name>
    <dbReference type="NCBI Taxonomy" id="227884"/>
    <lineage>
        <taxon>Eukaryota</taxon>
        <taxon>Metazoa</taxon>
        <taxon>Ecdysozoa</taxon>
        <taxon>Nematoda</taxon>
        <taxon>Chromadorea</taxon>
        <taxon>Rhabditida</taxon>
        <taxon>Tylenchina</taxon>
        <taxon>Panagrolaimomorpha</taxon>
        <taxon>Panagrolaimoidea</taxon>
        <taxon>Panagrolaimidae</taxon>
        <taxon>Panagrolaimus</taxon>
    </lineage>
</organism>
<proteinExistence type="predicted"/>
<feature type="region of interest" description="Disordered" evidence="1">
    <location>
        <begin position="1"/>
        <end position="22"/>
    </location>
</feature>
<evidence type="ECO:0000313" key="2">
    <source>
        <dbReference type="Proteomes" id="UP000887578"/>
    </source>
</evidence>
<dbReference type="WBParaSite" id="PDA_v2.g29661.t1">
    <property type="protein sequence ID" value="PDA_v2.g29661.t1"/>
    <property type="gene ID" value="PDA_v2.g29661"/>
</dbReference>
<sequence>MSHFNDFLSESQPKRIKIDETLNVQPRKSCMKPSASLPSHFSSYNTYTIEDHKELMDSEDEKEYESREYDEYEEEEERSSRSRSVDVEEEEVLEDKYEHDEEKYEPQVIQKLLAKQVLFLICLLRNFI</sequence>
<accession>A0A914QQL3</accession>
<dbReference type="Proteomes" id="UP000887578">
    <property type="component" value="Unplaced"/>
</dbReference>
<keyword evidence="2" id="KW-1185">Reference proteome</keyword>
<protein>
    <submittedName>
        <fullName evidence="3">Uncharacterized protein</fullName>
    </submittedName>
</protein>
<evidence type="ECO:0000313" key="3">
    <source>
        <dbReference type="WBParaSite" id="PDA_v2.g29661.t1"/>
    </source>
</evidence>
<name>A0A914QQL3_9BILA</name>
<feature type="region of interest" description="Disordered" evidence="1">
    <location>
        <begin position="52"/>
        <end position="100"/>
    </location>
</feature>
<evidence type="ECO:0000256" key="1">
    <source>
        <dbReference type="SAM" id="MobiDB-lite"/>
    </source>
</evidence>
<dbReference type="AlphaFoldDB" id="A0A914QQL3"/>